<feature type="domain" description="N-acetyltransferase" evidence="1">
    <location>
        <begin position="1"/>
        <end position="149"/>
    </location>
</feature>
<organism evidence="2">
    <name type="scientific">bioreactor metagenome</name>
    <dbReference type="NCBI Taxonomy" id="1076179"/>
    <lineage>
        <taxon>unclassified sequences</taxon>
        <taxon>metagenomes</taxon>
        <taxon>ecological metagenomes</taxon>
    </lineage>
</organism>
<dbReference type="Gene3D" id="3.40.630.30">
    <property type="match status" value="1"/>
</dbReference>
<dbReference type="AlphaFoldDB" id="A0A644VRS2"/>
<name>A0A644VRS2_9ZZZZ</name>
<keyword evidence="2" id="KW-0808">Transferase</keyword>
<dbReference type="InterPro" id="IPR016181">
    <property type="entry name" value="Acyl_CoA_acyltransferase"/>
</dbReference>
<accession>A0A644VRS2</accession>
<dbReference type="PROSITE" id="PS51186">
    <property type="entry name" value="GNAT"/>
    <property type="match status" value="1"/>
</dbReference>
<dbReference type="GO" id="GO:0004145">
    <property type="term" value="F:diamine N-acetyltransferase activity"/>
    <property type="evidence" value="ECO:0007669"/>
    <property type="project" value="UniProtKB-EC"/>
</dbReference>
<dbReference type="EC" id="2.3.1.57" evidence="2"/>
<dbReference type="CDD" id="cd04301">
    <property type="entry name" value="NAT_SF"/>
    <property type="match status" value="1"/>
</dbReference>
<protein>
    <submittedName>
        <fullName evidence="2">Spermidine/spermine N(1)-acetyltransferase</fullName>
        <ecNumber evidence="2">2.3.1.57</ecNumber>
    </submittedName>
</protein>
<dbReference type="Pfam" id="PF00583">
    <property type="entry name" value="Acetyltransf_1"/>
    <property type="match status" value="1"/>
</dbReference>
<comment type="caution">
    <text evidence="2">The sequence shown here is derived from an EMBL/GenBank/DDBJ whole genome shotgun (WGS) entry which is preliminary data.</text>
</comment>
<evidence type="ECO:0000313" key="2">
    <source>
        <dbReference type="EMBL" id="MPL94089.1"/>
    </source>
</evidence>
<dbReference type="EMBL" id="VSSQ01000413">
    <property type="protein sequence ID" value="MPL94089.1"/>
    <property type="molecule type" value="Genomic_DNA"/>
</dbReference>
<evidence type="ECO:0000259" key="1">
    <source>
        <dbReference type="PROSITE" id="PS51186"/>
    </source>
</evidence>
<dbReference type="InterPro" id="IPR000182">
    <property type="entry name" value="GNAT_dom"/>
</dbReference>
<dbReference type="SUPFAM" id="SSF55729">
    <property type="entry name" value="Acyl-CoA N-acyltransferases (Nat)"/>
    <property type="match status" value="1"/>
</dbReference>
<keyword evidence="2" id="KW-0012">Acyltransferase</keyword>
<gene>
    <name evidence="2" type="primary">paiA_4</name>
    <name evidence="2" type="ORF">SDC9_40237</name>
</gene>
<proteinExistence type="predicted"/>
<reference evidence="2" key="1">
    <citation type="submission" date="2019-08" db="EMBL/GenBank/DDBJ databases">
        <authorList>
            <person name="Kucharzyk K."/>
            <person name="Murdoch R.W."/>
            <person name="Higgins S."/>
            <person name="Loffler F."/>
        </authorList>
    </citation>
    <scope>NUCLEOTIDE SEQUENCE</scope>
</reference>
<sequence>MSNSHQDMIDYLENSLSLEALSRELENPNSEFYFLFLDAESATDFEPAAYLKLNFLNAQTEFVKEGAVELERIYVLSKFQCKGIGRYLLDFSIQLALSRRAPILWLGVWERNYNAIDFYKQNNFQEFGKHTFRLGQDLQTDILMQKILLPNG</sequence>